<dbReference type="GeneID" id="40310516"/>
<accession>A0A2A9MIZ1</accession>
<evidence type="ECO:0000256" key="2">
    <source>
        <dbReference type="ARBA" id="ARBA00005369"/>
    </source>
</evidence>
<evidence type="ECO:0000313" key="10">
    <source>
        <dbReference type="Proteomes" id="UP000224006"/>
    </source>
</evidence>
<evidence type="ECO:0000256" key="5">
    <source>
        <dbReference type="ARBA" id="ARBA00022603"/>
    </source>
</evidence>
<dbReference type="SUPFAM" id="SSF53335">
    <property type="entry name" value="S-adenosyl-L-methionine-dependent methyltransferases"/>
    <property type="match status" value="1"/>
</dbReference>
<dbReference type="Proteomes" id="UP000224006">
    <property type="component" value="Chromosome IV"/>
</dbReference>
<dbReference type="RefSeq" id="XP_029219945.1">
    <property type="nucleotide sequence ID" value="XM_029364022.1"/>
</dbReference>
<dbReference type="Gene3D" id="3.40.50.150">
    <property type="entry name" value="Vaccinia Virus protein VP39"/>
    <property type="match status" value="1"/>
</dbReference>
<dbReference type="InterPro" id="IPR000682">
    <property type="entry name" value="PCMT"/>
</dbReference>
<dbReference type="STRING" id="94643.A0A2A9MIZ1"/>
<gene>
    <name evidence="9" type="ORF">BESB_055870</name>
</gene>
<dbReference type="EMBL" id="NWUJ01000004">
    <property type="protein sequence ID" value="PFH35936.1"/>
    <property type="molecule type" value="Genomic_DNA"/>
</dbReference>
<feature type="region of interest" description="Disordered" evidence="8">
    <location>
        <begin position="130"/>
        <end position="160"/>
    </location>
</feature>
<dbReference type="PANTHER" id="PTHR11579:SF0">
    <property type="entry name" value="PROTEIN-L-ISOASPARTATE(D-ASPARTATE) O-METHYLTRANSFERASE"/>
    <property type="match status" value="1"/>
</dbReference>
<protein>
    <recommendedName>
        <fullName evidence="3">protein-L-isoaspartate(D-aspartate) O-methyltransferase</fullName>
        <ecNumber evidence="3">2.1.1.77</ecNumber>
    </recommendedName>
</protein>
<proteinExistence type="inferred from homology"/>
<dbReference type="GO" id="GO:0004719">
    <property type="term" value="F:protein-L-isoaspartate (D-aspartate) O-methyltransferase activity"/>
    <property type="evidence" value="ECO:0007669"/>
    <property type="project" value="UniProtKB-EC"/>
</dbReference>
<feature type="compositionally biased region" description="Polar residues" evidence="8">
    <location>
        <begin position="227"/>
        <end position="243"/>
    </location>
</feature>
<reference evidence="9 10" key="1">
    <citation type="submission" date="2017-09" db="EMBL/GenBank/DDBJ databases">
        <title>Genome sequencing of Besnoitia besnoiti strain Bb-Ger1.</title>
        <authorList>
            <person name="Schares G."/>
            <person name="Venepally P."/>
            <person name="Lorenzi H.A."/>
        </authorList>
    </citation>
    <scope>NUCLEOTIDE SEQUENCE [LARGE SCALE GENOMIC DNA]</scope>
    <source>
        <strain evidence="9 10">Bb-Ger1</strain>
    </source>
</reference>
<dbReference type="InterPro" id="IPR029063">
    <property type="entry name" value="SAM-dependent_MTases_sf"/>
</dbReference>
<comment type="caution">
    <text evidence="9">The sequence shown here is derived from an EMBL/GenBank/DDBJ whole genome shotgun (WGS) entry which is preliminary data.</text>
</comment>
<evidence type="ECO:0000313" key="9">
    <source>
        <dbReference type="EMBL" id="PFH35936.1"/>
    </source>
</evidence>
<dbReference type="NCBIfam" id="TIGR00080">
    <property type="entry name" value="pimt"/>
    <property type="match status" value="1"/>
</dbReference>
<dbReference type="OrthoDB" id="73890at2759"/>
<organism evidence="9 10">
    <name type="scientific">Besnoitia besnoiti</name>
    <name type="common">Apicomplexan protozoan</name>
    <dbReference type="NCBI Taxonomy" id="94643"/>
    <lineage>
        <taxon>Eukaryota</taxon>
        <taxon>Sar</taxon>
        <taxon>Alveolata</taxon>
        <taxon>Apicomplexa</taxon>
        <taxon>Conoidasida</taxon>
        <taxon>Coccidia</taxon>
        <taxon>Eucoccidiorida</taxon>
        <taxon>Eimeriorina</taxon>
        <taxon>Sarcocystidae</taxon>
        <taxon>Besnoitia</taxon>
    </lineage>
</organism>
<dbReference type="KEGG" id="bbes:BESB_055870"/>
<comment type="subcellular location">
    <subcellularLocation>
        <location evidence="1">Cytoplasm</location>
    </subcellularLocation>
</comment>
<name>A0A2A9MIZ1_BESBE</name>
<keyword evidence="4" id="KW-0963">Cytoplasm</keyword>
<keyword evidence="10" id="KW-1185">Reference proteome</keyword>
<sequence>MPTLVDVGVCDDVSCVESEGYRSPAQGKTDVAHCRRAPVKFLQPKAPFRSCRRGQVACALMVNFLASVIFSAVRTPAAQLSATRKCVSPPRHSVRFPARFRFFSPGGKLGRVSSPSSPSFFVFAEAATPGSPSFPSARSTPSSTQHESAARGDEAPTAPARRRRAVLWSAFVSPSPLRHLLTAPAKLHSAPPISFLSSLPLLSLHTASRAALPRSLSFADGAQNVSGNADTATLNPADSSAQESPAGGAPPLEASTRPSPRAEVPAPQQIKLPRAIRPGAGSDESEASAETGQAEREEGTDTETSFGHTEPSQGQENATTSAEDTQKKVIMAWRCSGSSNEELVDNLRRSRVIRSDRVYETMKAVDRGKFIRSCPYLDSPQPLGISSATISAPHMHAAALEALKDQLVPGNRALDVGSGSGYLTVCMAHMVGVRGAGASVVAGAPEGYAAGVDYIPELVQYSEEKVKAAYPELLQNPRFRLRVGDGWRGYAEGGPYDAIHVGAAASAIPKELLAQLRRGGKMVIPVETDADGHVRFEDEVEAGAGQGGGAAGVGFGFNKGRDLFSVGQTFVEVTKNVEGNVKVKKLMGVMYVPLVKQSKPHK</sequence>
<feature type="region of interest" description="Disordered" evidence="8">
    <location>
        <begin position="227"/>
        <end position="325"/>
    </location>
</feature>
<keyword evidence="6 9" id="KW-0808">Transferase</keyword>
<evidence type="ECO:0000256" key="8">
    <source>
        <dbReference type="SAM" id="MobiDB-lite"/>
    </source>
</evidence>
<evidence type="ECO:0000256" key="6">
    <source>
        <dbReference type="ARBA" id="ARBA00022679"/>
    </source>
</evidence>
<dbReference type="PANTHER" id="PTHR11579">
    <property type="entry name" value="PROTEIN-L-ISOASPARTATE O-METHYLTRANSFERASE"/>
    <property type="match status" value="1"/>
</dbReference>
<evidence type="ECO:0000256" key="1">
    <source>
        <dbReference type="ARBA" id="ARBA00004496"/>
    </source>
</evidence>
<dbReference type="CDD" id="cd02440">
    <property type="entry name" value="AdoMet_MTases"/>
    <property type="match status" value="1"/>
</dbReference>
<keyword evidence="7" id="KW-0949">S-adenosyl-L-methionine</keyword>
<feature type="compositionally biased region" description="Polar residues" evidence="8">
    <location>
        <begin position="130"/>
        <end position="147"/>
    </location>
</feature>
<dbReference type="EC" id="2.1.1.77" evidence="3"/>
<dbReference type="PROSITE" id="PS01279">
    <property type="entry name" value="PCMT"/>
    <property type="match status" value="1"/>
</dbReference>
<feature type="compositionally biased region" description="Polar residues" evidence="8">
    <location>
        <begin position="302"/>
        <end position="323"/>
    </location>
</feature>
<comment type="similarity">
    <text evidence="2">Belongs to the methyltransferase superfamily. L-isoaspartyl/D-aspartyl protein methyltransferase family.</text>
</comment>
<dbReference type="AlphaFoldDB" id="A0A2A9MIZ1"/>
<evidence type="ECO:0000256" key="3">
    <source>
        <dbReference type="ARBA" id="ARBA00011890"/>
    </source>
</evidence>
<keyword evidence="5 9" id="KW-0489">Methyltransferase</keyword>
<dbReference type="VEuPathDB" id="ToxoDB:BESB_055870"/>
<dbReference type="GO" id="GO:0005737">
    <property type="term" value="C:cytoplasm"/>
    <property type="evidence" value="ECO:0007669"/>
    <property type="project" value="UniProtKB-SubCell"/>
</dbReference>
<evidence type="ECO:0000256" key="7">
    <source>
        <dbReference type="ARBA" id="ARBA00022691"/>
    </source>
</evidence>
<evidence type="ECO:0000256" key="4">
    <source>
        <dbReference type="ARBA" id="ARBA00022490"/>
    </source>
</evidence>
<dbReference type="Pfam" id="PF01135">
    <property type="entry name" value="PCMT"/>
    <property type="match status" value="1"/>
</dbReference>
<dbReference type="GO" id="GO:0032259">
    <property type="term" value="P:methylation"/>
    <property type="evidence" value="ECO:0007669"/>
    <property type="project" value="UniProtKB-KW"/>
</dbReference>